<protein>
    <recommendedName>
        <fullName evidence="2">Methionine--tRNA ligase N-terminal domain-containing protein</fullName>
    </recommendedName>
</protein>
<dbReference type="Ensembl" id="ENSPSTT00000021168.1">
    <property type="protein sequence ID" value="ENSPSTP00000020188.1"/>
    <property type="gene ID" value="ENSPSTG00000014623.1"/>
</dbReference>
<sequence>MRLRVAAGSPAALKVVAAAHCAAAPPPPSPLCPPWAPALQLESGAVLFSPNAICQYFFLRRGEQPTDLTTQWLEWEATELQVGAGGAVPCVCGECDVGPGPPRGTAPLLRAAGRRVGGRRGGVGHAVPCAPRRSRPRG</sequence>
<dbReference type="Gene3D" id="1.20.1050.10">
    <property type="match status" value="1"/>
</dbReference>
<evidence type="ECO:0000256" key="1">
    <source>
        <dbReference type="SAM" id="MobiDB-lite"/>
    </source>
</evidence>
<dbReference type="InterPro" id="IPR041598">
    <property type="entry name" value="MARS_N"/>
</dbReference>
<evidence type="ECO:0000313" key="3">
    <source>
        <dbReference type="Ensembl" id="ENSPSTP00000020188.1"/>
    </source>
</evidence>
<name>A0A8C9FUD6_PAVCR</name>
<dbReference type="Pfam" id="PF18485">
    <property type="entry name" value="GST_N_5"/>
    <property type="match status" value="1"/>
</dbReference>
<feature type="domain" description="Methionine--tRNA ligase N-terminal" evidence="2">
    <location>
        <begin position="34"/>
        <end position="62"/>
    </location>
</feature>
<accession>A0A8C9FUD6</accession>
<dbReference type="AlphaFoldDB" id="A0A8C9FUD6"/>
<evidence type="ECO:0000313" key="4">
    <source>
        <dbReference type="Proteomes" id="UP000694428"/>
    </source>
</evidence>
<evidence type="ECO:0000259" key="2">
    <source>
        <dbReference type="Pfam" id="PF18485"/>
    </source>
</evidence>
<reference evidence="3" key="2">
    <citation type="submission" date="2025-09" db="UniProtKB">
        <authorList>
            <consortium name="Ensembl"/>
        </authorList>
    </citation>
    <scope>IDENTIFICATION</scope>
</reference>
<keyword evidence="4" id="KW-1185">Reference proteome</keyword>
<proteinExistence type="predicted"/>
<feature type="region of interest" description="Disordered" evidence="1">
    <location>
        <begin position="117"/>
        <end position="138"/>
    </location>
</feature>
<dbReference type="Proteomes" id="UP000694428">
    <property type="component" value="Unplaced"/>
</dbReference>
<reference evidence="3" key="1">
    <citation type="submission" date="2025-08" db="UniProtKB">
        <authorList>
            <consortium name="Ensembl"/>
        </authorList>
    </citation>
    <scope>IDENTIFICATION</scope>
</reference>
<dbReference type="Gene3D" id="3.40.30.10">
    <property type="entry name" value="Glutaredoxin"/>
    <property type="match status" value="1"/>
</dbReference>
<organism evidence="3 4">
    <name type="scientific">Pavo cristatus</name>
    <name type="common">Indian peafowl</name>
    <name type="synonym">Blue peafowl</name>
    <dbReference type="NCBI Taxonomy" id="9049"/>
    <lineage>
        <taxon>Eukaryota</taxon>
        <taxon>Metazoa</taxon>
        <taxon>Chordata</taxon>
        <taxon>Craniata</taxon>
        <taxon>Vertebrata</taxon>
        <taxon>Euteleostomi</taxon>
        <taxon>Archelosauria</taxon>
        <taxon>Archosauria</taxon>
        <taxon>Dinosauria</taxon>
        <taxon>Saurischia</taxon>
        <taxon>Theropoda</taxon>
        <taxon>Coelurosauria</taxon>
        <taxon>Aves</taxon>
        <taxon>Neognathae</taxon>
        <taxon>Galloanserae</taxon>
        <taxon>Galliformes</taxon>
        <taxon>Phasianidae</taxon>
        <taxon>Phasianinae</taxon>
        <taxon>Pavo</taxon>
    </lineage>
</organism>